<evidence type="ECO:0000256" key="1">
    <source>
        <dbReference type="ARBA" id="ARBA00007169"/>
    </source>
</evidence>
<dbReference type="GO" id="GO:0008610">
    <property type="term" value="P:lipid biosynthetic process"/>
    <property type="evidence" value="ECO:0007669"/>
    <property type="project" value="TreeGrafter"/>
</dbReference>
<dbReference type="SUPFAM" id="SSF53474">
    <property type="entry name" value="alpha/beta-Hydrolases"/>
    <property type="match status" value="1"/>
</dbReference>
<feature type="domain" description="Thioesterase" evidence="2">
    <location>
        <begin position="23"/>
        <end position="238"/>
    </location>
</feature>
<dbReference type="Pfam" id="PF00975">
    <property type="entry name" value="Thioesterase"/>
    <property type="match status" value="1"/>
</dbReference>
<reference evidence="3 4" key="1">
    <citation type="submission" date="2015-09" db="EMBL/GenBank/DDBJ databases">
        <title>Whole genome shotgun sequence assembly of Aphanizomenon flos-aquae UKL13.</title>
        <authorList>
            <person name="Driscoll C."/>
        </authorList>
    </citation>
    <scope>NUCLEOTIDE SEQUENCE [LARGE SCALE GENOMIC DNA]</scope>
    <source>
        <strain evidence="3">MDT13</strain>
    </source>
</reference>
<sequence>MTSNTTFTSWITCPKPNPKAKIRLFCFPYSGGSATIFRTWANDLPNSIELCPIEIPGRGKQIKLSPYTKIEPLIQATATNIIPYLDKPYAFFGYSMGALISFELTRLLRSDYNSHPLHLFIAAYHAPQLPSETPLMYQLTDTDFLNEIYQLNGTPKVVQENPELIKFFLPVIRADFTVLDTYVYSHQSPLNCPITAFGGLQDSRVSYNALSAWEKQTTAPFLLHEIDGDHFFINTAKNTLLNLVIQSLQSYI</sequence>
<protein>
    <submittedName>
        <fullName evidence="3">Gramicidin dehydrogenase</fullName>
    </submittedName>
</protein>
<dbReference type="PANTHER" id="PTHR11487">
    <property type="entry name" value="THIOESTERASE"/>
    <property type="match status" value="1"/>
</dbReference>
<evidence type="ECO:0000259" key="2">
    <source>
        <dbReference type="Pfam" id="PF00975"/>
    </source>
</evidence>
<gene>
    <name evidence="3" type="ORF">AN481_10185</name>
</gene>
<accession>A0A1B7VWW3</accession>
<dbReference type="EMBL" id="LJOY01000029">
    <property type="protein sequence ID" value="OBQ25439.1"/>
    <property type="molecule type" value="Genomic_DNA"/>
</dbReference>
<comment type="caution">
    <text evidence="3">The sequence shown here is derived from an EMBL/GenBank/DDBJ whole genome shotgun (WGS) entry which is preliminary data.</text>
</comment>
<dbReference type="Proteomes" id="UP000092382">
    <property type="component" value="Unassembled WGS sequence"/>
</dbReference>
<dbReference type="InterPro" id="IPR001031">
    <property type="entry name" value="Thioesterase"/>
</dbReference>
<dbReference type="AlphaFoldDB" id="A0A1B7VWW3"/>
<name>A0A1B7VWW3_APHFL</name>
<dbReference type="InterPro" id="IPR012223">
    <property type="entry name" value="TEII"/>
</dbReference>
<dbReference type="STRING" id="1803587.GCA_001593825_02805"/>
<dbReference type="Gene3D" id="3.40.50.1820">
    <property type="entry name" value="alpha/beta hydrolase"/>
    <property type="match status" value="1"/>
</dbReference>
<evidence type="ECO:0000313" key="3">
    <source>
        <dbReference type="EMBL" id="OBQ25439.1"/>
    </source>
</evidence>
<proteinExistence type="inferred from homology"/>
<dbReference type="InterPro" id="IPR029058">
    <property type="entry name" value="AB_hydrolase_fold"/>
</dbReference>
<dbReference type="PANTHER" id="PTHR11487:SF0">
    <property type="entry name" value="S-ACYL FATTY ACID SYNTHASE THIOESTERASE, MEDIUM CHAIN"/>
    <property type="match status" value="1"/>
</dbReference>
<dbReference type="PATRIC" id="fig|1710894.3.peg.4104"/>
<comment type="similarity">
    <text evidence="1">Belongs to the thioesterase family.</text>
</comment>
<organism evidence="3 4">
    <name type="scientific">Aphanizomenon flos-aquae LD13</name>
    <dbReference type="NCBI Taxonomy" id="1710894"/>
    <lineage>
        <taxon>Bacteria</taxon>
        <taxon>Bacillati</taxon>
        <taxon>Cyanobacteriota</taxon>
        <taxon>Cyanophyceae</taxon>
        <taxon>Nostocales</taxon>
        <taxon>Aphanizomenonaceae</taxon>
        <taxon>Aphanizomenon</taxon>
    </lineage>
</organism>
<evidence type="ECO:0000313" key="4">
    <source>
        <dbReference type="Proteomes" id="UP000092382"/>
    </source>
</evidence>